<accession>A0A392NNG5</accession>
<dbReference type="Proteomes" id="UP000265520">
    <property type="component" value="Unassembled WGS sequence"/>
</dbReference>
<dbReference type="AlphaFoldDB" id="A0A392NNG5"/>
<evidence type="ECO:0000256" key="1">
    <source>
        <dbReference type="SAM" id="MobiDB-lite"/>
    </source>
</evidence>
<sequence length="79" mass="8759">MFFVCLSRSSSYSDTGTSDRKVETVEEEVHSGSKSFSTTNDNKLKTSTSRVENPPEEIRKSSMGGRATDSARVMKFTKV</sequence>
<feature type="compositionally biased region" description="Polar residues" evidence="1">
    <location>
        <begin position="32"/>
        <end position="51"/>
    </location>
</feature>
<evidence type="ECO:0000313" key="2">
    <source>
        <dbReference type="EMBL" id="MCI00770.1"/>
    </source>
</evidence>
<keyword evidence="3" id="KW-1185">Reference proteome</keyword>
<evidence type="ECO:0000313" key="3">
    <source>
        <dbReference type="Proteomes" id="UP000265520"/>
    </source>
</evidence>
<feature type="region of interest" description="Disordered" evidence="1">
    <location>
        <begin position="1"/>
        <end position="79"/>
    </location>
</feature>
<organism evidence="2 3">
    <name type="scientific">Trifolium medium</name>
    <dbReference type="NCBI Taxonomy" id="97028"/>
    <lineage>
        <taxon>Eukaryota</taxon>
        <taxon>Viridiplantae</taxon>
        <taxon>Streptophyta</taxon>
        <taxon>Embryophyta</taxon>
        <taxon>Tracheophyta</taxon>
        <taxon>Spermatophyta</taxon>
        <taxon>Magnoliopsida</taxon>
        <taxon>eudicotyledons</taxon>
        <taxon>Gunneridae</taxon>
        <taxon>Pentapetalae</taxon>
        <taxon>rosids</taxon>
        <taxon>fabids</taxon>
        <taxon>Fabales</taxon>
        <taxon>Fabaceae</taxon>
        <taxon>Papilionoideae</taxon>
        <taxon>50 kb inversion clade</taxon>
        <taxon>NPAAA clade</taxon>
        <taxon>Hologalegina</taxon>
        <taxon>IRL clade</taxon>
        <taxon>Trifolieae</taxon>
        <taxon>Trifolium</taxon>
    </lineage>
</organism>
<reference evidence="2 3" key="1">
    <citation type="journal article" date="2018" name="Front. Plant Sci.">
        <title>Red Clover (Trifolium pratense) and Zigzag Clover (T. medium) - A Picture of Genomic Similarities and Differences.</title>
        <authorList>
            <person name="Dluhosova J."/>
            <person name="Istvanek J."/>
            <person name="Nedelnik J."/>
            <person name="Repkova J."/>
        </authorList>
    </citation>
    <scope>NUCLEOTIDE SEQUENCE [LARGE SCALE GENOMIC DNA]</scope>
    <source>
        <strain evidence="3">cv. 10/8</strain>
        <tissue evidence="2">Leaf</tissue>
    </source>
</reference>
<dbReference type="EMBL" id="LXQA010044183">
    <property type="protein sequence ID" value="MCI00770.1"/>
    <property type="molecule type" value="Genomic_DNA"/>
</dbReference>
<feature type="compositionally biased region" description="Basic and acidic residues" evidence="1">
    <location>
        <begin position="17"/>
        <end position="31"/>
    </location>
</feature>
<protein>
    <submittedName>
        <fullName evidence="2">TBC1 domain family member 22B-like</fullName>
    </submittedName>
</protein>
<comment type="caution">
    <text evidence="2">The sequence shown here is derived from an EMBL/GenBank/DDBJ whole genome shotgun (WGS) entry which is preliminary data.</text>
</comment>
<feature type="non-terminal residue" evidence="2">
    <location>
        <position position="79"/>
    </location>
</feature>
<proteinExistence type="predicted"/>
<feature type="compositionally biased region" description="Low complexity" evidence="1">
    <location>
        <begin position="7"/>
        <end position="16"/>
    </location>
</feature>
<name>A0A392NNG5_9FABA</name>